<evidence type="ECO:0000313" key="3">
    <source>
        <dbReference type="Proteomes" id="UP000194127"/>
    </source>
</evidence>
<accession>A0A1X6MUG7</accession>
<dbReference type="GeneID" id="36322038"/>
<organism evidence="2 3">
    <name type="scientific">Postia placenta MAD-698-R-SB12</name>
    <dbReference type="NCBI Taxonomy" id="670580"/>
    <lineage>
        <taxon>Eukaryota</taxon>
        <taxon>Fungi</taxon>
        <taxon>Dikarya</taxon>
        <taxon>Basidiomycota</taxon>
        <taxon>Agaricomycotina</taxon>
        <taxon>Agaricomycetes</taxon>
        <taxon>Polyporales</taxon>
        <taxon>Adustoporiaceae</taxon>
        <taxon>Rhodonia</taxon>
    </lineage>
</organism>
<protein>
    <submittedName>
        <fullName evidence="2">Uncharacterized protein</fullName>
    </submittedName>
</protein>
<name>A0A1X6MUG7_9APHY</name>
<dbReference type="EMBL" id="KZ110601">
    <property type="protein sequence ID" value="OSX60008.1"/>
    <property type="molecule type" value="Genomic_DNA"/>
</dbReference>
<keyword evidence="1" id="KW-1133">Transmembrane helix</keyword>
<keyword evidence="1" id="KW-0812">Transmembrane</keyword>
<dbReference type="AlphaFoldDB" id="A0A1X6MUG7"/>
<dbReference type="Proteomes" id="UP000194127">
    <property type="component" value="Unassembled WGS sequence"/>
</dbReference>
<keyword evidence="1" id="KW-0472">Membrane</keyword>
<feature type="transmembrane region" description="Helical" evidence="1">
    <location>
        <begin position="217"/>
        <end position="237"/>
    </location>
</feature>
<dbReference type="OrthoDB" id="10679864at2759"/>
<dbReference type="RefSeq" id="XP_024336802.1">
    <property type="nucleotide sequence ID" value="XM_024477088.1"/>
</dbReference>
<proteinExistence type="predicted"/>
<keyword evidence="3" id="KW-1185">Reference proteome</keyword>
<sequence length="359" mass="38882">MATLIVQTSESIASAPNLSTLQPPTLTSWEGVMLVVLVVNLVWTSLLGSGLACSPIGLNRRSSPHLDTAFLLGNSGSASLFHDTTCKNLCVAHMRSLIASPDYLASCHSLCYADDADMPYEGPRNTSAYPHAHHPPVIAAFWIAAFNVNSQTARVQLVLLLTLIFGVSLGICLACCGFMVPKCFILPSQDSEPGRLCRKLLTGKTAIEPRQYFDNSYIPGTVASGFVLTSFMVMNLIHFLDSPFILQPMVHIGLSKAYMTALAYLLYTSERDITPENDRSPCTDAQSFPPGTSGFFATDVISYTVNGSQTATHAVKSETAQIAGTMMIRYFRRSVPSLSSIPYNLAMNNASMVVECLRS</sequence>
<evidence type="ECO:0000256" key="1">
    <source>
        <dbReference type="SAM" id="Phobius"/>
    </source>
</evidence>
<evidence type="ECO:0000313" key="2">
    <source>
        <dbReference type="EMBL" id="OSX60008.1"/>
    </source>
</evidence>
<feature type="transmembrane region" description="Helical" evidence="1">
    <location>
        <begin position="31"/>
        <end position="53"/>
    </location>
</feature>
<feature type="transmembrane region" description="Helical" evidence="1">
    <location>
        <begin position="157"/>
        <end position="180"/>
    </location>
</feature>
<gene>
    <name evidence="2" type="ORF">POSPLADRAFT_1035475</name>
</gene>
<reference evidence="2 3" key="1">
    <citation type="submission" date="2017-04" db="EMBL/GenBank/DDBJ databases">
        <title>Genome Sequence of the Model Brown-Rot Fungus Postia placenta SB12.</title>
        <authorList>
            <consortium name="DOE Joint Genome Institute"/>
            <person name="Gaskell J."/>
            <person name="Kersten P."/>
            <person name="Larrondo L.F."/>
            <person name="Canessa P."/>
            <person name="Martinez D."/>
            <person name="Hibbett D."/>
            <person name="Schmoll M."/>
            <person name="Kubicek C.P."/>
            <person name="Martinez A.T."/>
            <person name="Yadav J."/>
            <person name="Master E."/>
            <person name="Magnuson J.K."/>
            <person name="James T."/>
            <person name="Yaver D."/>
            <person name="Berka R."/>
            <person name="Labutti K."/>
            <person name="Lipzen A."/>
            <person name="Aerts A."/>
            <person name="Barry K."/>
            <person name="Henrissat B."/>
            <person name="Blanchette R."/>
            <person name="Grigoriev I."/>
            <person name="Cullen D."/>
        </authorList>
    </citation>
    <scope>NUCLEOTIDE SEQUENCE [LARGE SCALE GENOMIC DNA]</scope>
    <source>
        <strain evidence="2 3">MAD-698-R-SB12</strain>
    </source>
</reference>